<proteinExistence type="predicted"/>
<organism evidence="1 2">
    <name type="scientific">Gordonia phage Octobien14</name>
    <dbReference type="NCBI Taxonomy" id="2483673"/>
    <lineage>
        <taxon>Viruses</taxon>
        <taxon>Duplodnaviria</taxon>
        <taxon>Heunggongvirae</taxon>
        <taxon>Uroviricota</taxon>
        <taxon>Caudoviricetes</taxon>
        <taxon>Deeyouvirinae</taxon>
        <taxon>Octobienvirus</taxon>
        <taxon>Octobienvirus octobien14</taxon>
    </lineage>
</organism>
<accession>A0A3G3MA33</accession>
<dbReference type="KEGG" id="vg:70080911"/>
<gene>
    <name evidence="1" type="primary">128</name>
    <name evidence="1" type="ORF">SEA_OCTOBIEN14_128</name>
</gene>
<sequence length="46" mass="5132">MSDTVKVADLVAALLKFNQDADVRYGEDGTYLNLMNVLELDGDVWL</sequence>
<keyword evidence="2" id="KW-1185">Reference proteome</keyword>
<evidence type="ECO:0000313" key="2">
    <source>
        <dbReference type="Proteomes" id="UP000280547"/>
    </source>
</evidence>
<protein>
    <submittedName>
        <fullName evidence="1">Uncharacterized protein</fullName>
    </submittedName>
</protein>
<dbReference type="EMBL" id="MH976515">
    <property type="protein sequence ID" value="AYR03263.1"/>
    <property type="molecule type" value="Genomic_DNA"/>
</dbReference>
<evidence type="ECO:0000313" key="1">
    <source>
        <dbReference type="EMBL" id="AYR03263.1"/>
    </source>
</evidence>
<dbReference type="GeneID" id="70080911"/>
<dbReference type="RefSeq" id="YP_010246367.1">
    <property type="nucleotide sequence ID" value="NC_060134.1"/>
</dbReference>
<reference evidence="1 2" key="1">
    <citation type="submission" date="2018-09" db="EMBL/GenBank/DDBJ databases">
        <authorList>
            <person name="Amanuel B.M."/>
            <person name="Anspach C.J."/>
            <person name="Chiquito R.J."/>
            <person name="Gales J.M."/>
            <person name="Hall T."/>
            <person name="Hotaki K."/>
            <person name="Lozano B."/>
            <person name="Mugisha B."/>
            <person name="Fogarty M.P."/>
            <person name="Leadon S.A."/>
            <person name="Molloy S.D."/>
            <person name="Garlena R.A."/>
            <person name="Russell D.A."/>
            <person name="Pope W.H."/>
            <person name="Jacobs-Sera D."/>
            <person name="Hatfull G.F."/>
        </authorList>
    </citation>
    <scope>NUCLEOTIDE SEQUENCE [LARGE SCALE GENOMIC DNA]</scope>
</reference>
<dbReference type="Proteomes" id="UP000280547">
    <property type="component" value="Segment"/>
</dbReference>
<name>A0A3G3MA33_9CAUD</name>